<comment type="caution">
    <text evidence="2">The sequence shown here is derived from an EMBL/GenBank/DDBJ whole genome shotgun (WGS) entry which is preliminary data.</text>
</comment>
<dbReference type="Gene3D" id="3.40.50.1820">
    <property type="entry name" value="alpha/beta hydrolase"/>
    <property type="match status" value="1"/>
</dbReference>
<organism evidence="2 3">
    <name type="scientific">Litoreibacter roseus</name>
    <dbReference type="NCBI Taxonomy" id="2601869"/>
    <lineage>
        <taxon>Bacteria</taxon>
        <taxon>Pseudomonadati</taxon>
        <taxon>Pseudomonadota</taxon>
        <taxon>Alphaproteobacteria</taxon>
        <taxon>Rhodobacterales</taxon>
        <taxon>Roseobacteraceae</taxon>
        <taxon>Litoreibacter</taxon>
    </lineage>
</organism>
<dbReference type="SUPFAM" id="SSF53474">
    <property type="entry name" value="alpha/beta-Hydrolases"/>
    <property type="match status" value="1"/>
</dbReference>
<dbReference type="PANTHER" id="PTHR43689:SF8">
    <property type="entry name" value="ALPHA_BETA-HYDROLASES SUPERFAMILY PROTEIN"/>
    <property type="match status" value="1"/>
</dbReference>
<dbReference type="InterPro" id="IPR029058">
    <property type="entry name" value="AB_hydrolase_fold"/>
</dbReference>
<evidence type="ECO:0000259" key="1">
    <source>
        <dbReference type="Pfam" id="PF00561"/>
    </source>
</evidence>
<gene>
    <name evidence="2" type="primary">bchO</name>
    <name evidence="2" type="ORF">KIN_16740</name>
</gene>
<sequence length="287" mass="31542">MNWDENSEDWPNAEFSSFVDVRPYRWFVQDAGTGPLVLLIHGAGGSCHSWRAVFTDLSKDHRVIAVDLPGQGFTKADRKSRLSLDFMSADIISLLRHMKVIPKAIIGHSAGAAIAFRMALDWPSLKSTRLVAINGALENFEGVAGVLFPTMAKLLALNPLTASVFSKTASRPATVHKLITGTGSDIGPDGLDFYQRLISDRDHVDGTLSMMANWSLTKLRRQLPHLEQETLFLAGKKDGAVPTDVSDEAARRVKNGKFVMLDDLGHLMHEEDPDRCTALIRSHIDAA</sequence>
<dbReference type="NCBIfam" id="TIGR03056">
    <property type="entry name" value="bchO_mg_che_rel"/>
    <property type="match status" value="1"/>
</dbReference>
<dbReference type="PRINTS" id="PR00111">
    <property type="entry name" value="ABHYDROLASE"/>
</dbReference>
<reference evidence="2 3" key="1">
    <citation type="submission" date="2019-12" db="EMBL/GenBank/DDBJ databases">
        <title>Litoreibacter badius sp. nov., a novel bacteriochlorophyll a-containing bacterium in the genus Litoreibacter.</title>
        <authorList>
            <person name="Kanamuro M."/>
            <person name="Takabe Y."/>
            <person name="Mori K."/>
            <person name="Takaichi S."/>
            <person name="Hanada S."/>
        </authorList>
    </citation>
    <scope>NUCLEOTIDE SEQUENCE [LARGE SCALE GENOMIC DNA]</scope>
    <source>
        <strain evidence="2 3">K6</strain>
    </source>
</reference>
<protein>
    <submittedName>
        <fullName evidence="2">Magnesium chelatase</fullName>
    </submittedName>
</protein>
<accession>A0A6N6JFN2</accession>
<dbReference type="AlphaFoldDB" id="A0A6N6JFN2"/>
<dbReference type="PANTHER" id="PTHR43689">
    <property type="entry name" value="HYDROLASE"/>
    <property type="match status" value="1"/>
</dbReference>
<proteinExistence type="predicted"/>
<feature type="domain" description="AB hydrolase-1" evidence="1">
    <location>
        <begin position="35"/>
        <end position="273"/>
    </location>
</feature>
<dbReference type="EMBL" id="BLJE01000002">
    <property type="protein sequence ID" value="GFE64600.1"/>
    <property type="molecule type" value="Genomic_DNA"/>
</dbReference>
<dbReference type="Proteomes" id="UP000436822">
    <property type="component" value="Unassembled WGS sequence"/>
</dbReference>
<dbReference type="OrthoDB" id="9804723at2"/>
<dbReference type="RefSeq" id="WP_159805914.1">
    <property type="nucleotide sequence ID" value="NZ_BLJE01000002.1"/>
</dbReference>
<keyword evidence="3" id="KW-1185">Reference proteome</keyword>
<dbReference type="InterPro" id="IPR017497">
    <property type="entry name" value="BchO"/>
</dbReference>
<dbReference type="InterPro" id="IPR000073">
    <property type="entry name" value="AB_hydrolase_1"/>
</dbReference>
<name>A0A6N6JFN2_9RHOB</name>
<dbReference type="Pfam" id="PF00561">
    <property type="entry name" value="Abhydrolase_1"/>
    <property type="match status" value="1"/>
</dbReference>
<evidence type="ECO:0000313" key="3">
    <source>
        <dbReference type="Proteomes" id="UP000436822"/>
    </source>
</evidence>
<evidence type="ECO:0000313" key="2">
    <source>
        <dbReference type="EMBL" id="GFE64600.1"/>
    </source>
</evidence>